<comment type="caution">
    <text evidence="2">The sequence shown here is derived from an EMBL/GenBank/DDBJ whole genome shotgun (WGS) entry which is preliminary data.</text>
</comment>
<dbReference type="Gene3D" id="3.40.630.30">
    <property type="match status" value="1"/>
</dbReference>
<proteinExistence type="predicted"/>
<name>A0A831VZN1_9GAMM</name>
<dbReference type="EMBL" id="DRGY01000077">
    <property type="protein sequence ID" value="HEA52680.1"/>
    <property type="molecule type" value="Genomic_DNA"/>
</dbReference>
<gene>
    <name evidence="2" type="ORF">ENI00_10215</name>
</gene>
<dbReference type="AlphaFoldDB" id="A0A831VZN1"/>
<reference evidence="2" key="1">
    <citation type="journal article" date="2020" name="mSystems">
        <title>Genome- and Community-Level Interaction Insights into Carbon Utilization and Element Cycling Functions of Hydrothermarchaeota in Hydrothermal Sediment.</title>
        <authorList>
            <person name="Zhou Z."/>
            <person name="Liu Y."/>
            <person name="Xu W."/>
            <person name="Pan J."/>
            <person name="Luo Z.H."/>
            <person name="Li M."/>
        </authorList>
    </citation>
    <scope>NUCLEOTIDE SEQUENCE [LARGE SCALE GENOMIC DNA]</scope>
    <source>
        <strain evidence="2">HyVt-357</strain>
    </source>
</reference>
<dbReference type="InterPro" id="IPR038740">
    <property type="entry name" value="BioF2-like_GNAT_dom"/>
</dbReference>
<dbReference type="InterPro" id="IPR016181">
    <property type="entry name" value="Acyl_CoA_acyltransferase"/>
</dbReference>
<accession>A0A831VZN1</accession>
<evidence type="ECO:0000259" key="1">
    <source>
        <dbReference type="Pfam" id="PF13480"/>
    </source>
</evidence>
<feature type="non-terminal residue" evidence="2">
    <location>
        <position position="1"/>
    </location>
</feature>
<feature type="domain" description="BioF2-like acetyltransferase" evidence="1">
    <location>
        <begin position="131"/>
        <end position="280"/>
    </location>
</feature>
<sequence>ENGLKLARSWGDGKSGIYTSTYRLKGFLPVRSVELVGSSYRKIRSTRTEYNTFSTASDTPAVAIGQLGKLMDKVPWGEAIFNDLRADSREVTELQALARNKQWLVRVAAKDTAWKIRTDDSFGDYLKARGRNTRLRLYNRRSVLESLGSISQVNVYDSDQDPRVFFGYLNDFHKRRWGKPVYGEKALAFNTAFLKRVISEGGEPQLLALKSDGKLISVLYNVKYQGCVYNLQSGFEENFHPKLAIGTLHLGYAIERAFQEEGTRSFDMLAGSGKNENYKQRLATESEPLVSLMLVKHPVLKLLYRLKDRQ</sequence>
<organism evidence="2">
    <name type="scientific">Marinobacter antarcticus</name>
    <dbReference type="NCBI Taxonomy" id="564117"/>
    <lineage>
        <taxon>Bacteria</taxon>
        <taxon>Pseudomonadati</taxon>
        <taxon>Pseudomonadota</taxon>
        <taxon>Gammaproteobacteria</taxon>
        <taxon>Pseudomonadales</taxon>
        <taxon>Marinobacteraceae</taxon>
        <taxon>Marinobacter</taxon>
    </lineage>
</organism>
<evidence type="ECO:0000313" key="2">
    <source>
        <dbReference type="EMBL" id="HEA52680.1"/>
    </source>
</evidence>
<dbReference type="SUPFAM" id="SSF55729">
    <property type="entry name" value="Acyl-CoA N-acyltransferases (Nat)"/>
    <property type="match status" value="1"/>
</dbReference>
<protein>
    <submittedName>
        <fullName evidence="2">GNAT family N-acetyltransferase</fullName>
    </submittedName>
</protein>
<dbReference type="RefSeq" id="WP_304101695.1">
    <property type="nucleotide sequence ID" value="NZ_DRGY01000077.1"/>
</dbReference>
<dbReference type="Pfam" id="PF13480">
    <property type="entry name" value="Acetyltransf_6"/>
    <property type="match status" value="1"/>
</dbReference>
<dbReference type="Proteomes" id="UP000885748">
    <property type="component" value="Unassembled WGS sequence"/>
</dbReference>